<name>A0AAD7L4Y6_QUISA</name>
<evidence type="ECO:0000256" key="1">
    <source>
        <dbReference type="ARBA" id="ARBA00009861"/>
    </source>
</evidence>
<comment type="similarity">
    <text evidence="1">Belongs to the plant acyltransferase family.</text>
</comment>
<dbReference type="AlphaFoldDB" id="A0AAD7L4Y6"/>
<protein>
    <submittedName>
        <fullName evidence="4">Vinorine synthase-like</fullName>
    </submittedName>
</protein>
<dbReference type="InterPro" id="IPR023213">
    <property type="entry name" value="CAT-like_dom_sf"/>
</dbReference>
<evidence type="ECO:0000313" key="5">
    <source>
        <dbReference type="Proteomes" id="UP001163823"/>
    </source>
</evidence>
<evidence type="ECO:0000256" key="2">
    <source>
        <dbReference type="ARBA" id="ARBA00022679"/>
    </source>
</evidence>
<gene>
    <name evidence="4" type="ORF">O6P43_027663</name>
</gene>
<dbReference type="Pfam" id="PF02458">
    <property type="entry name" value="Transferase"/>
    <property type="match status" value="3"/>
</dbReference>
<keyword evidence="2" id="KW-0808">Transferase</keyword>
<dbReference type="GO" id="GO:0016746">
    <property type="term" value="F:acyltransferase activity"/>
    <property type="evidence" value="ECO:0007669"/>
    <property type="project" value="UniProtKB-KW"/>
</dbReference>
<dbReference type="PANTHER" id="PTHR31623:SF46">
    <property type="entry name" value="VINORINE SYNTHASE-LIKE"/>
    <property type="match status" value="1"/>
</dbReference>
<dbReference type="Gene3D" id="3.30.559.10">
    <property type="entry name" value="Chloramphenicol acetyltransferase-like domain"/>
    <property type="match status" value="2"/>
</dbReference>
<sequence>MNHGDKDQSESDETKGLYALLQNVNLRSRMEPTLPEYSFGNYYREVVVLLPVLSSNSTSIGSAQVMVRMVMDQIKKIDNDFIKKLRVNSDHEYLNALKENLSIYLKGGVVSFEFSSLCRFPLYDTESGGRFINDEFIDCNDEGVPYSEAKVMSKLNDVLNNPLPGELNKLVPFRVDDVLDLSLGVQLNVFECGGIAFEALKARYSTSCIGASLESKKPPSRVEALSTFIWSRFLAVTQEKQYLDQSDEHQGFCVPCHCVNLRSKMKPPLPEYSFGNYVGEALTIVQVPSTNNKSEAVYSGLMRQVMEQTKKFDNEYINKIREGGCEYLKLLKHGSDRISPGEVLSFDFTSLCRFPWYDADFGWGKPIWVGMPAWPYQILVTFVDTKSGGGIRSIC</sequence>
<dbReference type="Proteomes" id="UP001163823">
    <property type="component" value="Chromosome 11"/>
</dbReference>
<organism evidence="4 5">
    <name type="scientific">Quillaja saponaria</name>
    <name type="common">Soap bark tree</name>
    <dbReference type="NCBI Taxonomy" id="32244"/>
    <lineage>
        <taxon>Eukaryota</taxon>
        <taxon>Viridiplantae</taxon>
        <taxon>Streptophyta</taxon>
        <taxon>Embryophyta</taxon>
        <taxon>Tracheophyta</taxon>
        <taxon>Spermatophyta</taxon>
        <taxon>Magnoliopsida</taxon>
        <taxon>eudicotyledons</taxon>
        <taxon>Gunneridae</taxon>
        <taxon>Pentapetalae</taxon>
        <taxon>rosids</taxon>
        <taxon>fabids</taxon>
        <taxon>Fabales</taxon>
        <taxon>Quillajaceae</taxon>
        <taxon>Quillaja</taxon>
    </lineage>
</organism>
<evidence type="ECO:0000256" key="3">
    <source>
        <dbReference type="ARBA" id="ARBA00023315"/>
    </source>
</evidence>
<dbReference type="PANTHER" id="PTHR31623">
    <property type="entry name" value="F21J9.9"/>
    <property type="match status" value="1"/>
</dbReference>
<evidence type="ECO:0000313" key="4">
    <source>
        <dbReference type="EMBL" id="KAJ7951651.1"/>
    </source>
</evidence>
<proteinExistence type="inferred from homology"/>
<comment type="caution">
    <text evidence="4">The sequence shown here is derived from an EMBL/GenBank/DDBJ whole genome shotgun (WGS) entry which is preliminary data.</text>
</comment>
<keyword evidence="5" id="KW-1185">Reference proteome</keyword>
<dbReference type="EMBL" id="JARAOO010000011">
    <property type="protein sequence ID" value="KAJ7951651.1"/>
    <property type="molecule type" value="Genomic_DNA"/>
</dbReference>
<reference evidence="4" key="1">
    <citation type="journal article" date="2023" name="Science">
        <title>Elucidation of the pathway for biosynthesis of saponin adjuvants from the soapbark tree.</title>
        <authorList>
            <person name="Reed J."/>
            <person name="Orme A."/>
            <person name="El-Demerdash A."/>
            <person name="Owen C."/>
            <person name="Martin L.B.B."/>
            <person name="Misra R.C."/>
            <person name="Kikuchi S."/>
            <person name="Rejzek M."/>
            <person name="Martin A.C."/>
            <person name="Harkess A."/>
            <person name="Leebens-Mack J."/>
            <person name="Louveau T."/>
            <person name="Stephenson M.J."/>
            <person name="Osbourn A."/>
        </authorList>
    </citation>
    <scope>NUCLEOTIDE SEQUENCE</scope>
    <source>
        <strain evidence="4">S10</strain>
    </source>
</reference>
<accession>A0AAD7L4Y6</accession>
<dbReference type="KEGG" id="qsa:O6P43_027663"/>
<keyword evidence="3" id="KW-0012">Acyltransferase</keyword>